<evidence type="ECO:0000256" key="12">
    <source>
        <dbReference type="SAM" id="Phobius"/>
    </source>
</evidence>
<reference evidence="14" key="2">
    <citation type="submission" date="2020-09" db="EMBL/GenBank/DDBJ databases">
        <authorList>
            <person name="Sun Q."/>
            <person name="Zhou Y."/>
        </authorList>
    </citation>
    <scope>NUCLEOTIDE SEQUENCE</scope>
    <source>
        <strain evidence="14">CGMCC 1.15478</strain>
    </source>
</reference>
<keyword evidence="7 12" id="KW-1133">Transmembrane helix</keyword>
<keyword evidence="10" id="KW-0503">Monooxygenase</keyword>
<dbReference type="GO" id="GO:0046872">
    <property type="term" value="F:metal ion binding"/>
    <property type="evidence" value="ECO:0007669"/>
    <property type="project" value="UniProtKB-KW"/>
</dbReference>
<gene>
    <name evidence="14" type="ORF">GCM10011410_25510</name>
</gene>
<keyword evidence="8" id="KW-0560">Oxidoreductase</keyword>
<feature type="transmembrane region" description="Helical" evidence="12">
    <location>
        <begin position="273"/>
        <end position="294"/>
    </location>
</feature>
<evidence type="ECO:0000313" key="14">
    <source>
        <dbReference type="EMBL" id="GGC71426.1"/>
    </source>
</evidence>
<evidence type="ECO:0000259" key="13">
    <source>
        <dbReference type="Pfam" id="PF00487"/>
    </source>
</evidence>
<comment type="caution">
    <text evidence="14">The sequence shown here is derived from an EMBL/GenBank/DDBJ whole genome shotgun (WGS) entry which is preliminary data.</text>
</comment>
<dbReference type="GO" id="GO:0006629">
    <property type="term" value="P:lipid metabolic process"/>
    <property type="evidence" value="ECO:0007669"/>
    <property type="project" value="InterPro"/>
</dbReference>
<keyword evidence="11 12" id="KW-0472">Membrane</keyword>
<sequence>MSTTVNDDATAAAVSTSEETIKRWRDKKKYLWPFSLLPALAVFIAWGLVELTGSGIFWWGGFPIVFGLIPLLDVIIGDDGENPPDEVMEELENDPFYRWMTYLYIPIQYAGLGVAVYFWATGSLSVFESIGLATTVAITSGIGINVAHELGHKKEENERWASRIVLAQSFYGHFYIEHNRGHHVRVATPEDPASSRFGESFYHFLPRTVTGAITSAWELEKKRFERLGQSHWTLKNDVLNAWLMSVALFGGILIGLQALSFAGVLTDYSIWNVLPYLVIQAILGFSLLEVVNYLEHYGLKRQKLESGRYERCQPKHSWNSDRIVTNIALYQLQRHSDHHANPTRRYQTLRSFDEAPMLPGGYATMMVVAVIPPLWRKIMDHRVLDHYDGDITKANIYPPKRDKILAKYGQES</sequence>
<evidence type="ECO:0000256" key="4">
    <source>
        <dbReference type="ARBA" id="ARBA00022519"/>
    </source>
</evidence>
<feature type="transmembrane region" description="Helical" evidence="12">
    <location>
        <begin position="96"/>
        <end position="120"/>
    </location>
</feature>
<keyword evidence="4" id="KW-0997">Cell inner membrane</keyword>
<dbReference type="RefSeq" id="WP_188675582.1">
    <property type="nucleotide sequence ID" value="NZ_BMJH01000003.1"/>
</dbReference>
<evidence type="ECO:0000256" key="3">
    <source>
        <dbReference type="ARBA" id="ARBA00022475"/>
    </source>
</evidence>
<evidence type="ECO:0000256" key="1">
    <source>
        <dbReference type="ARBA" id="ARBA00004429"/>
    </source>
</evidence>
<keyword evidence="15" id="KW-1185">Reference proteome</keyword>
<feature type="transmembrane region" description="Helical" evidence="12">
    <location>
        <begin position="239"/>
        <end position="261"/>
    </location>
</feature>
<feature type="domain" description="Fatty acid desaturase" evidence="13">
    <location>
        <begin position="133"/>
        <end position="365"/>
    </location>
</feature>
<evidence type="ECO:0000256" key="11">
    <source>
        <dbReference type="ARBA" id="ARBA00023136"/>
    </source>
</evidence>
<evidence type="ECO:0000256" key="8">
    <source>
        <dbReference type="ARBA" id="ARBA00023002"/>
    </source>
</evidence>
<protein>
    <submittedName>
        <fullName evidence="14">Alkane 1-monooxygenase</fullName>
    </submittedName>
</protein>
<reference evidence="14" key="1">
    <citation type="journal article" date="2014" name="Int. J. Syst. Evol. Microbiol.">
        <title>Complete genome sequence of Corynebacterium casei LMG S-19264T (=DSM 44701T), isolated from a smear-ripened cheese.</title>
        <authorList>
            <consortium name="US DOE Joint Genome Institute (JGI-PGF)"/>
            <person name="Walter F."/>
            <person name="Albersmeier A."/>
            <person name="Kalinowski J."/>
            <person name="Ruckert C."/>
        </authorList>
    </citation>
    <scope>NUCLEOTIDE SEQUENCE</scope>
    <source>
        <strain evidence="14">CGMCC 1.15478</strain>
    </source>
</reference>
<feature type="transmembrane region" description="Helical" evidence="12">
    <location>
        <begin position="126"/>
        <end position="147"/>
    </location>
</feature>
<dbReference type="AlphaFoldDB" id="A0A916XH39"/>
<evidence type="ECO:0000256" key="7">
    <source>
        <dbReference type="ARBA" id="ARBA00022989"/>
    </source>
</evidence>
<comment type="similarity">
    <text evidence="2">Belongs to the fatty acid desaturase type 1 family. AlkB subfamily.</text>
</comment>
<evidence type="ECO:0000256" key="10">
    <source>
        <dbReference type="ARBA" id="ARBA00023033"/>
    </source>
</evidence>
<feature type="transmembrane region" description="Helical" evidence="12">
    <location>
        <begin position="30"/>
        <end position="49"/>
    </location>
</feature>
<keyword evidence="5 12" id="KW-0812">Transmembrane</keyword>
<proteinExistence type="inferred from homology"/>
<dbReference type="Pfam" id="PF00487">
    <property type="entry name" value="FA_desaturase"/>
    <property type="match status" value="1"/>
</dbReference>
<dbReference type="InterPro" id="IPR005804">
    <property type="entry name" value="FA_desaturase_dom"/>
</dbReference>
<evidence type="ECO:0000256" key="2">
    <source>
        <dbReference type="ARBA" id="ARBA00010823"/>
    </source>
</evidence>
<keyword evidence="3" id="KW-1003">Cell membrane</keyword>
<dbReference type="GO" id="GO:0004497">
    <property type="term" value="F:monooxygenase activity"/>
    <property type="evidence" value="ECO:0007669"/>
    <property type="project" value="UniProtKB-KW"/>
</dbReference>
<accession>A0A916XH39</accession>
<comment type="subcellular location">
    <subcellularLocation>
        <location evidence="1">Cell inner membrane</location>
        <topology evidence="1">Multi-pass membrane protein</topology>
    </subcellularLocation>
</comment>
<feature type="transmembrane region" description="Helical" evidence="12">
    <location>
        <begin position="55"/>
        <end position="76"/>
    </location>
</feature>
<evidence type="ECO:0000256" key="6">
    <source>
        <dbReference type="ARBA" id="ARBA00022723"/>
    </source>
</evidence>
<dbReference type="GO" id="GO:0005886">
    <property type="term" value="C:plasma membrane"/>
    <property type="evidence" value="ECO:0007669"/>
    <property type="project" value="UniProtKB-SubCell"/>
</dbReference>
<evidence type="ECO:0000313" key="15">
    <source>
        <dbReference type="Proteomes" id="UP000641514"/>
    </source>
</evidence>
<organism evidence="14 15">
    <name type="scientific">Hoyosella rhizosphaerae</name>
    <dbReference type="NCBI Taxonomy" id="1755582"/>
    <lineage>
        <taxon>Bacteria</taxon>
        <taxon>Bacillati</taxon>
        <taxon>Actinomycetota</taxon>
        <taxon>Actinomycetes</taxon>
        <taxon>Mycobacteriales</taxon>
        <taxon>Hoyosellaceae</taxon>
        <taxon>Hoyosella</taxon>
    </lineage>
</organism>
<evidence type="ECO:0000256" key="5">
    <source>
        <dbReference type="ARBA" id="ARBA00022692"/>
    </source>
</evidence>
<dbReference type="Proteomes" id="UP000641514">
    <property type="component" value="Unassembled WGS sequence"/>
</dbReference>
<name>A0A916XH39_9ACTN</name>
<keyword evidence="6" id="KW-0479">Metal-binding</keyword>
<dbReference type="PANTHER" id="PTHR38674:SF1">
    <property type="entry name" value="ALKANE 1-MONOOXYGENASE 1"/>
    <property type="match status" value="1"/>
</dbReference>
<dbReference type="PANTHER" id="PTHR38674">
    <property type="entry name" value="ALKANE 1-MONOOXYGENASE 1"/>
    <property type="match status" value="1"/>
</dbReference>
<dbReference type="InterPro" id="IPR033885">
    <property type="entry name" value="AlkB/XylM"/>
</dbReference>
<keyword evidence="9" id="KW-0408">Iron</keyword>
<evidence type="ECO:0000256" key="9">
    <source>
        <dbReference type="ARBA" id="ARBA00023004"/>
    </source>
</evidence>
<dbReference type="CDD" id="cd03512">
    <property type="entry name" value="Alkane-hydroxylase"/>
    <property type="match status" value="1"/>
</dbReference>
<dbReference type="EMBL" id="BMJH01000003">
    <property type="protein sequence ID" value="GGC71426.1"/>
    <property type="molecule type" value="Genomic_DNA"/>
</dbReference>